<proteinExistence type="predicted"/>
<sequence length="107" mass="11712">MQRACQDFTQSRREIPCLITVLLQSESGKAVTVEPGVGKTNIKQPESFPGERKQNLNPFPTSLILPYGTQSPPPRAVFSPFLAQANNSSLTCPVRANSSRNNRLNNG</sequence>
<organism evidence="2 3">
    <name type="scientific">Alligator mississippiensis</name>
    <name type="common">American alligator</name>
    <dbReference type="NCBI Taxonomy" id="8496"/>
    <lineage>
        <taxon>Eukaryota</taxon>
        <taxon>Metazoa</taxon>
        <taxon>Chordata</taxon>
        <taxon>Craniata</taxon>
        <taxon>Vertebrata</taxon>
        <taxon>Euteleostomi</taxon>
        <taxon>Archelosauria</taxon>
        <taxon>Archosauria</taxon>
        <taxon>Crocodylia</taxon>
        <taxon>Alligatoridae</taxon>
        <taxon>Alligatorinae</taxon>
        <taxon>Alligator</taxon>
    </lineage>
</organism>
<evidence type="ECO:0000313" key="3">
    <source>
        <dbReference type="Proteomes" id="UP000050525"/>
    </source>
</evidence>
<dbReference type="Proteomes" id="UP000050525">
    <property type="component" value="Unassembled WGS sequence"/>
</dbReference>
<name>A0A151NYZ7_ALLMI</name>
<feature type="region of interest" description="Disordered" evidence="1">
    <location>
        <begin position="37"/>
        <end position="70"/>
    </location>
</feature>
<dbReference type="EMBL" id="AKHW03001485">
    <property type="protein sequence ID" value="KYO42106.1"/>
    <property type="molecule type" value="Genomic_DNA"/>
</dbReference>
<dbReference type="AlphaFoldDB" id="A0A151NYZ7"/>
<evidence type="ECO:0000256" key="1">
    <source>
        <dbReference type="SAM" id="MobiDB-lite"/>
    </source>
</evidence>
<protein>
    <submittedName>
        <fullName evidence="2">Uncharacterized protein</fullName>
    </submittedName>
</protein>
<keyword evidence="3" id="KW-1185">Reference proteome</keyword>
<evidence type="ECO:0000313" key="2">
    <source>
        <dbReference type="EMBL" id="KYO42106.1"/>
    </source>
</evidence>
<accession>A0A151NYZ7</accession>
<gene>
    <name evidence="2" type="ORF">Y1Q_0002748</name>
</gene>
<comment type="caution">
    <text evidence="2">The sequence shown here is derived from an EMBL/GenBank/DDBJ whole genome shotgun (WGS) entry which is preliminary data.</text>
</comment>
<reference evidence="2 3" key="1">
    <citation type="journal article" date="2012" name="Genome Biol.">
        <title>Sequencing three crocodilian genomes to illuminate the evolution of archosaurs and amniotes.</title>
        <authorList>
            <person name="St John J.A."/>
            <person name="Braun E.L."/>
            <person name="Isberg S.R."/>
            <person name="Miles L.G."/>
            <person name="Chong A.Y."/>
            <person name="Gongora J."/>
            <person name="Dalzell P."/>
            <person name="Moran C."/>
            <person name="Bed'hom B."/>
            <person name="Abzhanov A."/>
            <person name="Burgess S.C."/>
            <person name="Cooksey A.M."/>
            <person name="Castoe T.A."/>
            <person name="Crawford N.G."/>
            <person name="Densmore L.D."/>
            <person name="Drew J.C."/>
            <person name="Edwards S.V."/>
            <person name="Faircloth B.C."/>
            <person name="Fujita M.K."/>
            <person name="Greenwold M.J."/>
            <person name="Hoffmann F.G."/>
            <person name="Howard J.M."/>
            <person name="Iguchi T."/>
            <person name="Janes D.E."/>
            <person name="Khan S.Y."/>
            <person name="Kohno S."/>
            <person name="de Koning A.J."/>
            <person name="Lance S.L."/>
            <person name="McCarthy F.M."/>
            <person name="McCormack J.E."/>
            <person name="Merchant M.E."/>
            <person name="Peterson D.G."/>
            <person name="Pollock D.D."/>
            <person name="Pourmand N."/>
            <person name="Raney B.J."/>
            <person name="Roessler K.A."/>
            <person name="Sanford J.R."/>
            <person name="Sawyer R.H."/>
            <person name="Schmidt C.J."/>
            <person name="Triplett E.W."/>
            <person name="Tuberville T.D."/>
            <person name="Venegas-Anaya M."/>
            <person name="Howard J.T."/>
            <person name="Jarvis E.D."/>
            <person name="Guillette L.J.Jr."/>
            <person name="Glenn T.C."/>
            <person name="Green R.E."/>
            <person name="Ray D.A."/>
        </authorList>
    </citation>
    <scope>NUCLEOTIDE SEQUENCE [LARGE SCALE GENOMIC DNA]</scope>
    <source>
        <strain evidence="2">KSC_2009_1</strain>
    </source>
</reference>